<gene>
    <name evidence="2" type="ORF">Tci_601901</name>
</gene>
<reference evidence="2" key="1">
    <citation type="journal article" date="2019" name="Sci. Rep.">
        <title>Draft genome of Tanacetum cinerariifolium, the natural source of mosquito coil.</title>
        <authorList>
            <person name="Yamashiro T."/>
            <person name="Shiraishi A."/>
            <person name="Satake H."/>
            <person name="Nakayama K."/>
        </authorList>
    </citation>
    <scope>NUCLEOTIDE SEQUENCE</scope>
</reference>
<sequence length="198" mass="22507">MNAEAIQQERMNLRSEISSQVNVAIANHIPSQVDTSVEDYMSGDILHVHPTKDTNPSAQEQQYQLYLTMKEDHQLQKDDVSIWLALKIKFKGIQVASKSCRPSIVRPYVVRPRDQDDPHDDVHPKGKNSAKRQKKSEHETYEIGGSSFDQDYESKPGPSTSGNHEQSDDFDFWTNSYGIDDDVIPNDKASQELMDEIS</sequence>
<feature type="region of interest" description="Disordered" evidence="1">
    <location>
        <begin position="106"/>
        <end position="198"/>
    </location>
</feature>
<protein>
    <submittedName>
        <fullName evidence="2">Uncharacterized protein</fullName>
    </submittedName>
</protein>
<dbReference type="EMBL" id="BKCJ010400555">
    <property type="protein sequence ID" value="GFA29929.1"/>
    <property type="molecule type" value="Genomic_DNA"/>
</dbReference>
<organism evidence="2">
    <name type="scientific">Tanacetum cinerariifolium</name>
    <name type="common">Dalmatian daisy</name>
    <name type="synonym">Chrysanthemum cinerariifolium</name>
    <dbReference type="NCBI Taxonomy" id="118510"/>
    <lineage>
        <taxon>Eukaryota</taxon>
        <taxon>Viridiplantae</taxon>
        <taxon>Streptophyta</taxon>
        <taxon>Embryophyta</taxon>
        <taxon>Tracheophyta</taxon>
        <taxon>Spermatophyta</taxon>
        <taxon>Magnoliopsida</taxon>
        <taxon>eudicotyledons</taxon>
        <taxon>Gunneridae</taxon>
        <taxon>Pentapetalae</taxon>
        <taxon>asterids</taxon>
        <taxon>campanulids</taxon>
        <taxon>Asterales</taxon>
        <taxon>Asteraceae</taxon>
        <taxon>Asteroideae</taxon>
        <taxon>Anthemideae</taxon>
        <taxon>Anthemidinae</taxon>
        <taxon>Tanacetum</taxon>
    </lineage>
</organism>
<feature type="compositionally biased region" description="Basic and acidic residues" evidence="1">
    <location>
        <begin position="111"/>
        <end position="124"/>
    </location>
</feature>
<accession>A0A699JDV4</accession>
<name>A0A699JDV4_TANCI</name>
<proteinExistence type="predicted"/>
<dbReference type="AlphaFoldDB" id="A0A699JDV4"/>
<comment type="caution">
    <text evidence="2">The sequence shown here is derived from an EMBL/GenBank/DDBJ whole genome shotgun (WGS) entry which is preliminary data.</text>
</comment>
<evidence type="ECO:0000313" key="2">
    <source>
        <dbReference type="EMBL" id="GFA29929.1"/>
    </source>
</evidence>
<feature type="compositionally biased region" description="Basic residues" evidence="1">
    <location>
        <begin position="125"/>
        <end position="135"/>
    </location>
</feature>
<evidence type="ECO:0000256" key="1">
    <source>
        <dbReference type="SAM" id="MobiDB-lite"/>
    </source>
</evidence>